<dbReference type="EMBL" id="DACSWI010000006">
    <property type="protein sequence ID" value="HAT3809354.1"/>
    <property type="molecule type" value="Genomic_DNA"/>
</dbReference>
<accession>A0AAN5MHA4</accession>
<dbReference type="AlphaFoldDB" id="A0AAN5MHA4"/>
<reference evidence="1" key="1">
    <citation type="journal article" date="2018" name="Genome Biol.">
        <title>SKESA: strategic k-mer extension for scrupulous assemblies.</title>
        <authorList>
            <person name="Souvorov A."/>
            <person name="Agarwala R."/>
            <person name="Lipman D.J."/>
        </authorList>
    </citation>
    <scope>NUCLEOTIDE SEQUENCE</scope>
    <source>
        <strain evidence="1">Morganella morganii ARLG-3209</strain>
    </source>
</reference>
<protein>
    <submittedName>
        <fullName evidence="1">DUF5347 domain-containing protein</fullName>
    </submittedName>
</protein>
<dbReference type="InterPro" id="IPR035232">
    <property type="entry name" value="DUF5347"/>
</dbReference>
<gene>
    <name evidence="1" type="ORF">I8608_002213</name>
</gene>
<comment type="caution">
    <text evidence="1">The sequence shown here is derived from an EMBL/GenBank/DDBJ whole genome shotgun (WGS) entry which is preliminary data.</text>
</comment>
<evidence type="ECO:0000313" key="1">
    <source>
        <dbReference type="EMBL" id="HAT3809354.1"/>
    </source>
</evidence>
<proteinExistence type="predicted"/>
<reference evidence="1" key="2">
    <citation type="submission" date="2020-10" db="EMBL/GenBank/DDBJ databases">
        <authorList>
            <consortium name="NCBI Pathogen Detection Project"/>
        </authorList>
    </citation>
    <scope>NUCLEOTIDE SEQUENCE</scope>
    <source>
        <strain evidence="1">Morganella morganii ARLG-3209</strain>
    </source>
</reference>
<organism evidence="1 2">
    <name type="scientific">Morganella morganii</name>
    <name type="common">Proteus morganii</name>
    <dbReference type="NCBI Taxonomy" id="582"/>
    <lineage>
        <taxon>Bacteria</taxon>
        <taxon>Pseudomonadati</taxon>
        <taxon>Pseudomonadota</taxon>
        <taxon>Gammaproteobacteria</taxon>
        <taxon>Enterobacterales</taxon>
        <taxon>Morganellaceae</taxon>
        <taxon>Morganella</taxon>
    </lineage>
</organism>
<dbReference type="Proteomes" id="UP000865968">
    <property type="component" value="Unassembled WGS sequence"/>
</dbReference>
<sequence length="115" mass="13439">MQQAYDIGEPRAFPIPVSQRTDGLNHIAKLRSEHFGVENKELEKFFKEMRDSFDPMYKDNKKFLGVILYMANIEKEKHDCDYNDFSSNEIFDIVKAINHIRAISAILPKHLVLPQ</sequence>
<dbReference type="Pfam" id="PF17282">
    <property type="entry name" value="DUF5347"/>
    <property type="match status" value="1"/>
</dbReference>
<name>A0AAN5MHA4_MORMO</name>
<evidence type="ECO:0000313" key="2">
    <source>
        <dbReference type="Proteomes" id="UP000865968"/>
    </source>
</evidence>